<dbReference type="PROSITE" id="PS50214">
    <property type="entry name" value="DISINTEGRIN_2"/>
    <property type="match status" value="1"/>
</dbReference>
<dbReference type="GO" id="GO:0007219">
    <property type="term" value="P:Notch signaling pathway"/>
    <property type="evidence" value="ECO:0007669"/>
    <property type="project" value="TreeGrafter"/>
</dbReference>
<dbReference type="SUPFAM" id="SSF55486">
    <property type="entry name" value="Metalloproteases ('zincins'), catalytic domain"/>
    <property type="match status" value="1"/>
</dbReference>
<name>A0A1I7Y6J5_9BILA</name>
<dbReference type="Gene3D" id="4.10.70.10">
    <property type="entry name" value="Disintegrin domain"/>
    <property type="match status" value="1"/>
</dbReference>
<feature type="binding site" evidence="2">
    <location>
        <position position="411"/>
    </location>
    <ligand>
        <name>Zn(2+)</name>
        <dbReference type="ChEBI" id="CHEBI:29105"/>
        <note>catalytic</note>
    </ligand>
</feature>
<comment type="caution">
    <text evidence="2">Lacks conserved residue(s) required for the propagation of feature annotation.</text>
</comment>
<feature type="binding site" evidence="2">
    <location>
        <position position="415"/>
    </location>
    <ligand>
        <name>Zn(2+)</name>
        <dbReference type="ChEBI" id="CHEBI:29105"/>
        <note>catalytic</note>
    </ligand>
</feature>
<dbReference type="Pfam" id="PF16698">
    <property type="entry name" value="ADAM17_MPD"/>
    <property type="match status" value="1"/>
</dbReference>
<dbReference type="PROSITE" id="PS50215">
    <property type="entry name" value="ADAM_MEPRO"/>
    <property type="match status" value="1"/>
</dbReference>
<evidence type="ECO:0000256" key="2">
    <source>
        <dbReference type="PROSITE-ProRule" id="PRU00276"/>
    </source>
</evidence>
<dbReference type="FunFam" id="4.10.70.10:FF:000003">
    <property type="entry name" value="Disintegrin and metalloproteinase domain-containing protein 17"/>
    <property type="match status" value="1"/>
</dbReference>
<evidence type="ECO:0000313" key="7">
    <source>
        <dbReference type="Proteomes" id="UP000095287"/>
    </source>
</evidence>
<keyword evidence="3" id="KW-0812">Transmembrane</keyword>
<feature type="domain" description="Disintegrin" evidence="5">
    <location>
        <begin position="479"/>
        <end position="573"/>
    </location>
</feature>
<dbReference type="InterPro" id="IPR024079">
    <property type="entry name" value="MetalloPept_cat_dom_sf"/>
</dbReference>
<accession>A0A1I7Y6J5</accession>
<dbReference type="GO" id="GO:0004222">
    <property type="term" value="F:metalloendopeptidase activity"/>
    <property type="evidence" value="ECO:0007669"/>
    <property type="project" value="InterPro"/>
</dbReference>
<dbReference type="GO" id="GO:0005886">
    <property type="term" value="C:plasma membrane"/>
    <property type="evidence" value="ECO:0007669"/>
    <property type="project" value="TreeGrafter"/>
</dbReference>
<dbReference type="SMART" id="SM00050">
    <property type="entry name" value="DISIN"/>
    <property type="match status" value="1"/>
</dbReference>
<dbReference type="Gene3D" id="3.40.390.10">
    <property type="entry name" value="Collagenase (Catalytic Domain)"/>
    <property type="match status" value="1"/>
</dbReference>
<sequence length="724" mass="81511">MFRNHNLTTTEMHFRQFVLLITLFLVHFGQHARGEDDELNLDGRIRRYEVIRLSKRVVKRSTSFPSTPPAEQLTFEAFGRVFNVFLKPGFSVIHPLMRVLGVDGSSTEKLEIDANQFFTGRIEDDYKADVFFSHNDGKGIIGRIDFQNDSLFLEPAATHRHNPTVPPYEDEDVLIYHASDVLTNHSGNLLIDRSDDIYRNYAVSPKYPNPLERAARQKRQSSDSAEPVTLSRCPVKMVADYTFYEQIGHGNVAYTSRYIISMIERVNTIFTKVDFGLNTRGQRLIGIGLMIKEIRIHKEFTNFPVYNNDQVKNVDSRWLLDHFAKYEADRNFCLAHLVTAKVLAEGVLGIAYPGQMFAEDELDGNIPGICGGSEFCDDSSQYHCLNAAVSSVVGSLGERLSTRETDLVMAHEFGHNFGAKHDIDASCIPAARDGGSFLMHPSAARGYDPNNQKFSPCSIHGMNMVMSRNSWRCFIAPVVSYCGNGVVEPTEDCDAGEAQNKDLCCTSNCKFRYRNDDNRTMCSPSNSMCCETSCSVSPATVICHHGAPDRCIAPTNCTGTSADCPDPPQFMPDGSPCYDNGECRNGKCITFCQKHGLEPCLCESEAQSCLRCCRESSNSTCKPHESRQLMLNGSRCFYGVCNNGLCEKSTTDFVRYFQILWQDPTFFVKLMRNNWVFIVIVLSLLIWIPVSYLVNHSDEQERKKTWEKRPQGKPVTVGYADGYL</sequence>
<dbReference type="Proteomes" id="UP000095287">
    <property type="component" value="Unplaced"/>
</dbReference>
<feature type="chain" id="PRO_5009311805" evidence="4">
    <location>
        <begin position="35"/>
        <end position="724"/>
    </location>
</feature>
<dbReference type="Gene3D" id="4.10.70.30">
    <property type="match status" value="1"/>
</dbReference>
<evidence type="ECO:0000259" key="5">
    <source>
        <dbReference type="PROSITE" id="PS50214"/>
    </source>
</evidence>
<organism evidence="7 8">
    <name type="scientific">Steinernema glaseri</name>
    <dbReference type="NCBI Taxonomy" id="37863"/>
    <lineage>
        <taxon>Eukaryota</taxon>
        <taxon>Metazoa</taxon>
        <taxon>Ecdysozoa</taxon>
        <taxon>Nematoda</taxon>
        <taxon>Chromadorea</taxon>
        <taxon>Rhabditida</taxon>
        <taxon>Tylenchina</taxon>
        <taxon>Panagrolaimomorpha</taxon>
        <taxon>Strongyloidoidea</taxon>
        <taxon>Steinernematidae</taxon>
        <taxon>Steinernema</taxon>
    </lineage>
</organism>
<dbReference type="PANTHER" id="PTHR45702:SF6">
    <property type="entry name" value="DISINTEGRIN AND METALLOPROTEINASE DOMAIN-CONTAINING PROTEIN 17"/>
    <property type="match status" value="1"/>
</dbReference>
<evidence type="ECO:0000256" key="3">
    <source>
        <dbReference type="SAM" id="Phobius"/>
    </source>
</evidence>
<keyword evidence="2" id="KW-0479">Metal-binding</keyword>
<keyword evidence="3" id="KW-1133">Transmembrane helix</keyword>
<dbReference type="PANTHER" id="PTHR45702">
    <property type="entry name" value="ADAM10/ADAM17 METALLOPEPTIDASE FAMILY MEMBER"/>
    <property type="match status" value="1"/>
</dbReference>
<dbReference type="InterPro" id="IPR032029">
    <property type="entry name" value="ADAM17_MPD"/>
</dbReference>
<evidence type="ECO:0000256" key="4">
    <source>
        <dbReference type="SAM" id="SignalP"/>
    </source>
</evidence>
<dbReference type="InterPro" id="IPR036436">
    <property type="entry name" value="Disintegrin_dom_sf"/>
</dbReference>
<dbReference type="InterPro" id="IPR001590">
    <property type="entry name" value="Peptidase_M12B"/>
</dbReference>
<dbReference type="GO" id="GO:0006509">
    <property type="term" value="P:membrane protein ectodomain proteolysis"/>
    <property type="evidence" value="ECO:0007669"/>
    <property type="project" value="TreeGrafter"/>
</dbReference>
<protein>
    <submittedName>
        <fullName evidence="8">Pep_M12B_propep domain-containing protein</fullName>
    </submittedName>
</protein>
<proteinExistence type="predicted"/>
<keyword evidence="7" id="KW-1185">Reference proteome</keyword>
<dbReference type="Pfam" id="PF13574">
    <property type="entry name" value="Reprolysin_2"/>
    <property type="match status" value="1"/>
</dbReference>
<feature type="signal peptide" evidence="4">
    <location>
        <begin position="1"/>
        <end position="34"/>
    </location>
</feature>
<feature type="transmembrane region" description="Helical" evidence="3">
    <location>
        <begin position="675"/>
        <end position="694"/>
    </location>
</feature>
<keyword evidence="1" id="KW-1015">Disulfide bond</keyword>
<dbReference type="GO" id="GO:0046872">
    <property type="term" value="F:metal ion binding"/>
    <property type="evidence" value="ECO:0007669"/>
    <property type="project" value="UniProtKB-KW"/>
</dbReference>
<dbReference type="AlphaFoldDB" id="A0A1I7Y6J5"/>
<evidence type="ECO:0000259" key="6">
    <source>
        <dbReference type="PROSITE" id="PS50215"/>
    </source>
</evidence>
<feature type="active site" evidence="2">
    <location>
        <position position="412"/>
    </location>
</feature>
<keyword evidence="3" id="KW-0472">Membrane</keyword>
<dbReference type="InterPro" id="IPR051489">
    <property type="entry name" value="ADAM_Metalloproteinase"/>
</dbReference>
<keyword evidence="2" id="KW-0862">Zinc</keyword>
<feature type="binding site" evidence="2">
    <location>
        <position position="421"/>
    </location>
    <ligand>
        <name>Zn(2+)</name>
        <dbReference type="ChEBI" id="CHEBI:29105"/>
        <note>catalytic</note>
    </ligand>
</feature>
<keyword evidence="4" id="KW-0732">Signal</keyword>
<dbReference type="SUPFAM" id="SSF57552">
    <property type="entry name" value="Blood coagulation inhibitor (disintegrin)"/>
    <property type="match status" value="1"/>
</dbReference>
<dbReference type="WBParaSite" id="L893_g1313.t1">
    <property type="protein sequence ID" value="L893_g1313.t1"/>
    <property type="gene ID" value="L893_g1313"/>
</dbReference>
<dbReference type="InterPro" id="IPR001762">
    <property type="entry name" value="Disintegrin_dom"/>
</dbReference>
<evidence type="ECO:0000256" key="1">
    <source>
        <dbReference type="ARBA" id="ARBA00023157"/>
    </source>
</evidence>
<evidence type="ECO:0000313" key="8">
    <source>
        <dbReference type="WBParaSite" id="L893_g1313.t1"/>
    </source>
</evidence>
<reference evidence="8" key="1">
    <citation type="submission" date="2016-11" db="UniProtKB">
        <authorList>
            <consortium name="WormBaseParasite"/>
        </authorList>
    </citation>
    <scope>IDENTIFICATION</scope>
</reference>
<feature type="domain" description="Peptidase M12B" evidence="6">
    <location>
        <begin position="231"/>
        <end position="478"/>
    </location>
</feature>